<keyword evidence="2" id="KW-0326">Glycosidase</keyword>
<feature type="domain" description="Phosphodiester glycosidase" evidence="1">
    <location>
        <begin position="64"/>
        <end position="252"/>
    </location>
</feature>
<dbReference type="RefSeq" id="WP_377129851.1">
    <property type="nucleotide sequence ID" value="NZ_JBHUHN010000001.1"/>
</dbReference>
<dbReference type="PANTHER" id="PTHR40446">
    <property type="entry name" value="N-ACETYLGLUCOSAMINE-1-PHOSPHODIESTER ALPHA-N-ACETYLGLUCOSAMINIDASE"/>
    <property type="match status" value="1"/>
</dbReference>
<keyword evidence="3" id="KW-1185">Reference proteome</keyword>
<keyword evidence="2" id="KW-0378">Hydrolase</keyword>
<name>A0ABW5XT63_9SPHI</name>
<dbReference type="PANTHER" id="PTHR40446:SF2">
    <property type="entry name" value="N-ACETYLGLUCOSAMINE-1-PHOSPHODIESTER ALPHA-N-ACETYLGLUCOSAMINIDASE"/>
    <property type="match status" value="1"/>
</dbReference>
<gene>
    <name evidence="2" type="ORF">ACFSYC_16620</name>
</gene>
<comment type="caution">
    <text evidence="2">The sequence shown here is derived from an EMBL/GenBank/DDBJ whole genome shotgun (WGS) entry which is preliminary data.</text>
</comment>
<dbReference type="EMBL" id="JBHUON010000024">
    <property type="protein sequence ID" value="MFD2866322.1"/>
    <property type="molecule type" value="Genomic_DNA"/>
</dbReference>
<evidence type="ECO:0000313" key="2">
    <source>
        <dbReference type="EMBL" id="MFD2866322.1"/>
    </source>
</evidence>
<dbReference type="GO" id="GO:0016798">
    <property type="term" value="F:hydrolase activity, acting on glycosyl bonds"/>
    <property type="evidence" value="ECO:0007669"/>
    <property type="project" value="UniProtKB-KW"/>
</dbReference>
<dbReference type="Proteomes" id="UP001597601">
    <property type="component" value="Unassembled WGS sequence"/>
</dbReference>
<dbReference type="Pfam" id="PF09992">
    <property type="entry name" value="NAGPA"/>
    <property type="match status" value="1"/>
</dbReference>
<sequence length="255" mass="28101">MNAKWESKRISRRIILKHYEFKGDLFKSNQNINVIEIKPNRKIKLALGYSAKTLKTVSEFAKEYNAVAAINGGFFDVKNGGSVDLIRVDGIGIAPNLGKGGRVEHQQGALVFNDGKLSIAKWDGAKDWENKLNGDVMVAGPVLAFNSNYNLVDTNSSFVKTRHPRTGVAVTKNRILLITIDGRNDKAAGMGLVEMTKLIKWLKAKDGINLDGGGSTTMWVKGHTDNNVVNYPTDNKKWDHEGARKVANVVLVQKP</sequence>
<dbReference type="InterPro" id="IPR018711">
    <property type="entry name" value="NAGPA"/>
</dbReference>
<protein>
    <submittedName>
        <fullName evidence="2">Phosphodiester glycosidase family protein</fullName>
    </submittedName>
</protein>
<organism evidence="2 3">
    <name type="scientific">Mucilaginibacter antarcticus</name>
    <dbReference type="NCBI Taxonomy" id="1855725"/>
    <lineage>
        <taxon>Bacteria</taxon>
        <taxon>Pseudomonadati</taxon>
        <taxon>Bacteroidota</taxon>
        <taxon>Sphingobacteriia</taxon>
        <taxon>Sphingobacteriales</taxon>
        <taxon>Sphingobacteriaceae</taxon>
        <taxon>Mucilaginibacter</taxon>
    </lineage>
</organism>
<reference evidence="3" key="1">
    <citation type="journal article" date="2019" name="Int. J. Syst. Evol. Microbiol.">
        <title>The Global Catalogue of Microorganisms (GCM) 10K type strain sequencing project: providing services to taxonomists for standard genome sequencing and annotation.</title>
        <authorList>
            <consortium name="The Broad Institute Genomics Platform"/>
            <consortium name="The Broad Institute Genome Sequencing Center for Infectious Disease"/>
            <person name="Wu L."/>
            <person name="Ma J."/>
        </authorList>
    </citation>
    <scope>NUCLEOTIDE SEQUENCE [LARGE SCALE GENOMIC DNA]</scope>
    <source>
        <strain evidence="3">KCTC 52232</strain>
    </source>
</reference>
<accession>A0ABW5XT63</accession>
<evidence type="ECO:0000259" key="1">
    <source>
        <dbReference type="Pfam" id="PF09992"/>
    </source>
</evidence>
<proteinExistence type="predicted"/>
<evidence type="ECO:0000313" key="3">
    <source>
        <dbReference type="Proteomes" id="UP001597601"/>
    </source>
</evidence>